<dbReference type="AlphaFoldDB" id="A0A0K8R5W9"/>
<feature type="chain" id="PRO_5005516351" evidence="1">
    <location>
        <begin position="20"/>
        <end position="86"/>
    </location>
</feature>
<protein>
    <submittedName>
        <fullName evidence="2">Putative ixodes 10 kDa peptide protein</fullName>
    </submittedName>
</protein>
<evidence type="ECO:0000256" key="1">
    <source>
        <dbReference type="SAM" id="SignalP"/>
    </source>
</evidence>
<keyword evidence="1" id="KW-0732">Signal</keyword>
<reference evidence="2" key="1">
    <citation type="submission" date="2012-12" db="EMBL/GenBank/DDBJ databases">
        <title>Identification and characterization of a phenylalanine ammonia-lyase gene family in Isatis indigotica Fort.</title>
        <authorList>
            <person name="Liu Q."/>
            <person name="Chen J."/>
            <person name="Zhou X."/>
            <person name="Di P."/>
            <person name="Xiao Y."/>
            <person name="Xuan H."/>
            <person name="Zhang L."/>
            <person name="Chen W."/>
        </authorList>
    </citation>
    <scope>NUCLEOTIDE SEQUENCE</scope>
    <source>
        <tissue evidence="2">Salivary gland</tissue>
    </source>
</reference>
<proteinExistence type="evidence at transcript level"/>
<evidence type="ECO:0000313" key="2">
    <source>
        <dbReference type="EMBL" id="JAA66555.1"/>
    </source>
</evidence>
<sequence length="86" mass="8933">MLFALFAVVLVLPAFEGEGSLSAVDPCNLALMHGGSLYCQLSGYDKSDGVDFSTCMLRCDGTNVTLPVKACPNGSLDLQKSGLGVC</sequence>
<dbReference type="EMBL" id="GADI01007253">
    <property type="protein sequence ID" value="JAA66555.1"/>
    <property type="molecule type" value="mRNA"/>
</dbReference>
<feature type="signal peptide" evidence="1">
    <location>
        <begin position="1"/>
        <end position="19"/>
    </location>
</feature>
<accession>A0A0K8R5W9</accession>
<name>A0A0K8R5W9_IXORI</name>
<organism evidence="2">
    <name type="scientific">Ixodes ricinus</name>
    <name type="common">Common tick</name>
    <name type="synonym">Acarus ricinus</name>
    <dbReference type="NCBI Taxonomy" id="34613"/>
    <lineage>
        <taxon>Eukaryota</taxon>
        <taxon>Metazoa</taxon>
        <taxon>Ecdysozoa</taxon>
        <taxon>Arthropoda</taxon>
        <taxon>Chelicerata</taxon>
        <taxon>Arachnida</taxon>
        <taxon>Acari</taxon>
        <taxon>Parasitiformes</taxon>
        <taxon>Ixodida</taxon>
        <taxon>Ixodoidea</taxon>
        <taxon>Ixodidae</taxon>
        <taxon>Ixodinae</taxon>
        <taxon>Ixodes</taxon>
    </lineage>
</organism>